<evidence type="ECO:0000313" key="3">
    <source>
        <dbReference type="EMBL" id="OBZ77432.1"/>
    </source>
</evidence>
<organism evidence="3 4">
    <name type="scientific">Grifola frondosa</name>
    <name type="common">Maitake</name>
    <name type="synonym">Polyporus frondosus</name>
    <dbReference type="NCBI Taxonomy" id="5627"/>
    <lineage>
        <taxon>Eukaryota</taxon>
        <taxon>Fungi</taxon>
        <taxon>Dikarya</taxon>
        <taxon>Basidiomycota</taxon>
        <taxon>Agaricomycotina</taxon>
        <taxon>Agaricomycetes</taxon>
        <taxon>Polyporales</taxon>
        <taxon>Grifolaceae</taxon>
        <taxon>Grifola</taxon>
    </lineage>
</organism>
<proteinExistence type="predicted"/>
<dbReference type="GO" id="GO:0008270">
    <property type="term" value="F:zinc ion binding"/>
    <property type="evidence" value="ECO:0007669"/>
    <property type="project" value="UniProtKB-KW"/>
</dbReference>
<name>A0A1C7MKM8_GRIFR</name>
<feature type="domain" description="C2H2-type" evidence="2">
    <location>
        <begin position="305"/>
        <end position="333"/>
    </location>
</feature>
<dbReference type="STRING" id="5627.A0A1C7MKM8"/>
<dbReference type="PROSITE" id="PS00028">
    <property type="entry name" value="ZINC_FINGER_C2H2_1"/>
    <property type="match status" value="1"/>
</dbReference>
<protein>
    <recommendedName>
        <fullName evidence="2">C2H2-type domain-containing protein</fullName>
    </recommendedName>
</protein>
<dbReference type="SMART" id="SM00355">
    <property type="entry name" value="ZnF_C2H2"/>
    <property type="match status" value="1"/>
</dbReference>
<keyword evidence="1" id="KW-0863">Zinc-finger</keyword>
<keyword evidence="4" id="KW-1185">Reference proteome</keyword>
<sequence>MSFTNGSPEFNFPYYLTSSGDAVDANQRPPQTRWNLCDDENQFTVQPHVNDIPFTGRRSGLLYIPPESMYLGSLSVVQPTSPPQFLSGHRSSSICLYPSAQGNNHLQTFNLANISSSTYATTVSAASEDVREPTVPQMQLHSSYSQPNSISLPYDNHNRLGSDANYSWSGSFGPSHTFPCHEYAYWSPMIPFPSSLVIDNENVTVPQWNSSFSPSDLSIAGDKEDDEDSGVECRWGEGCGIRISNPKACKINTHLLRYHFQGSTPFETKRFRGMCEWDGCTSPHKMFYHSFGRHIATVHLGSTAAVCPHSDCGRRFTRGDAMARHLKKKHDDA</sequence>
<dbReference type="AlphaFoldDB" id="A0A1C7MKM8"/>
<dbReference type="PROSITE" id="PS50157">
    <property type="entry name" value="ZINC_FINGER_C2H2_2"/>
    <property type="match status" value="1"/>
</dbReference>
<dbReference type="OrthoDB" id="2782214at2759"/>
<evidence type="ECO:0000313" key="4">
    <source>
        <dbReference type="Proteomes" id="UP000092993"/>
    </source>
</evidence>
<evidence type="ECO:0000259" key="2">
    <source>
        <dbReference type="PROSITE" id="PS50157"/>
    </source>
</evidence>
<comment type="caution">
    <text evidence="3">The sequence shown here is derived from an EMBL/GenBank/DDBJ whole genome shotgun (WGS) entry which is preliminary data.</text>
</comment>
<gene>
    <name evidence="3" type="ORF">A0H81_02357</name>
</gene>
<keyword evidence="1" id="KW-0862">Zinc</keyword>
<evidence type="ECO:0000256" key="1">
    <source>
        <dbReference type="PROSITE-ProRule" id="PRU00042"/>
    </source>
</evidence>
<dbReference type="InterPro" id="IPR013087">
    <property type="entry name" value="Znf_C2H2_type"/>
</dbReference>
<accession>A0A1C7MKM8</accession>
<dbReference type="Proteomes" id="UP000092993">
    <property type="component" value="Unassembled WGS sequence"/>
</dbReference>
<reference evidence="3 4" key="1">
    <citation type="submission" date="2016-03" db="EMBL/GenBank/DDBJ databases">
        <title>Whole genome sequencing of Grifola frondosa 9006-11.</title>
        <authorList>
            <person name="Min B."/>
            <person name="Park H."/>
            <person name="Kim J.-G."/>
            <person name="Cho H."/>
            <person name="Oh Y.-L."/>
            <person name="Kong W.-S."/>
            <person name="Choi I.-G."/>
        </authorList>
    </citation>
    <scope>NUCLEOTIDE SEQUENCE [LARGE SCALE GENOMIC DNA]</scope>
    <source>
        <strain evidence="3 4">9006-11</strain>
    </source>
</reference>
<dbReference type="EMBL" id="LUGG01000002">
    <property type="protein sequence ID" value="OBZ77432.1"/>
    <property type="molecule type" value="Genomic_DNA"/>
</dbReference>
<keyword evidence="1" id="KW-0479">Metal-binding</keyword>